<name>A0A645A680_9ZZZZ</name>
<dbReference type="EMBL" id="VSSQ01012158">
    <property type="protein sequence ID" value="MPM48577.1"/>
    <property type="molecule type" value="Genomic_DNA"/>
</dbReference>
<proteinExistence type="predicted"/>
<keyword evidence="1" id="KW-0812">Transmembrane</keyword>
<comment type="caution">
    <text evidence="2">The sequence shown here is derived from an EMBL/GenBank/DDBJ whole genome shotgun (WGS) entry which is preliminary data.</text>
</comment>
<keyword evidence="1" id="KW-0472">Membrane</keyword>
<gene>
    <name evidence="2" type="ORF">SDC9_95302</name>
</gene>
<protein>
    <submittedName>
        <fullName evidence="2">Uncharacterized protein</fullName>
    </submittedName>
</protein>
<keyword evidence="1" id="KW-1133">Transmembrane helix</keyword>
<sequence length="119" mass="13497">MFRTACSSFLPGIRRKKQIALVLQLSTLYKDEHITFCQLSRSGPSNLLTPLIFEMPKRTSGFIIVAMINLVHVLIALVAQCQANATVKHAFLSPVLYQQNIRTKKNRSLVGYLEIYVFL</sequence>
<dbReference type="AlphaFoldDB" id="A0A645A680"/>
<organism evidence="2">
    <name type="scientific">bioreactor metagenome</name>
    <dbReference type="NCBI Taxonomy" id="1076179"/>
    <lineage>
        <taxon>unclassified sequences</taxon>
        <taxon>metagenomes</taxon>
        <taxon>ecological metagenomes</taxon>
    </lineage>
</organism>
<reference evidence="2" key="1">
    <citation type="submission" date="2019-08" db="EMBL/GenBank/DDBJ databases">
        <authorList>
            <person name="Kucharzyk K."/>
            <person name="Murdoch R.W."/>
            <person name="Higgins S."/>
            <person name="Loffler F."/>
        </authorList>
    </citation>
    <scope>NUCLEOTIDE SEQUENCE</scope>
</reference>
<feature type="transmembrane region" description="Helical" evidence="1">
    <location>
        <begin position="61"/>
        <end position="79"/>
    </location>
</feature>
<accession>A0A645A680</accession>
<evidence type="ECO:0000256" key="1">
    <source>
        <dbReference type="SAM" id="Phobius"/>
    </source>
</evidence>
<evidence type="ECO:0000313" key="2">
    <source>
        <dbReference type="EMBL" id="MPM48577.1"/>
    </source>
</evidence>